<keyword evidence="3" id="KW-0862">Zinc</keyword>
<feature type="domain" description="CHHC U11-48K-type" evidence="4">
    <location>
        <begin position="39"/>
        <end position="66"/>
    </location>
</feature>
<dbReference type="GO" id="GO:0008270">
    <property type="term" value="F:zinc ion binding"/>
    <property type="evidence" value="ECO:0007669"/>
    <property type="project" value="UniProtKB-KW"/>
</dbReference>
<dbReference type="OrthoDB" id="5839404at2759"/>
<proteinExistence type="predicted"/>
<dbReference type="PROSITE" id="PS51800">
    <property type="entry name" value="ZF_CHHC_U11_48K"/>
    <property type="match status" value="2"/>
</dbReference>
<dbReference type="AlphaFoldDB" id="A0A310SHB0"/>
<evidence type="ECO:0000256" key="2">
    <source>
        <dbReference type="ARBA" id="ARBA00022771"/>
    </source>
</evidence>
<dbReference type="InterPro" id="IPR036236">
    <property type="entry name" value="Znf_C2H2_sf"/>
</dbReference>
<keyword evidence="1" id="KW-0479">Metal-binding</keyword>
<dbReference type="Pfam" id="PF05253">
    <property type="entry name" value="zf-U11-48K"/>
    <property type="match status" value="2"/>
</dbReference>
<keyword evidence="2" id="KW-0863">Zinc-finger</keyword>
<sequence length="372" mass="42882">MNSIEGYVTCPFNKSHRIINHRFQKHLSKCRKNYPKNTKVVCPFDASHMLNPEEYENHLSICSTSGNIKCYQYILDTDREVGTISLEEACNTQTNFINEDWSGNNPTYDPKVTIESKNIIRPPIGMSKSKKKQFKQYERNRILSLENKNSCVDSSSTHTKVMEKQIDFEQPLQAPKNLTKTVLYDQDFANNLICKLNKLCIKEGNNLSEKDDMSIVTTKSYMETDFENHSLKNSIIDTSNVSSISKNISKQKDVENVLNEENDAVALFQNILEVEEDIFKENNSKMQKDCKEINIHKDVHQPNLNKGKKNEVWKINQLNPRTAKGLYREVNKISTGRGFTTAYQYLNSSMIKSEKGNENSEDFSSIYGYDMQ</sequence>
<accession>A0A310SHB0</accession>
<organism evidence="5 6">
    <name type="scientific">Eufriesea mexicana</name>
    <dbReference type="NCBI Taxonomy" id="516756"/>
    <lineage>
        <taxon>Eukaryota</taxon>
        <taxon>Metazoa</taxon>
        <taxon>Ecdysozoa</taxon>
        <taxon>Arthropoda</taxon>
        <taxon>Hexapoda</taxon>
        <taxon>Insecta</taxon>
        <taxon>Pterygota</taxon>
        <taxon>Neoptera</taxon>
        <taxon>Endopterygota</taxon>
        <taxon>Hymenoptera</taxon>
        <taxon>Apocrita</taxon>
        <taxon>Aculeata</taxon>
        <taxon>Apoidea</taxon>
        <taxon>Anthophila</taxon>
        <taxon>Apidae</taxon>
        <taxon>Eufriesea</taxon>
    </lineage>
</organism>
<gene>
    <name evidence="5" type="ORF">WN48_00691</name>
</gene>
<dbReference type="InterPro" id="IPR022776">
    <property type="entry name" value="TRM13/UPF0224_CHHC_Znf_dom"/>
</dbReference>
<dbReference type="SUPFAM" id="SSF57667">
    <property type="entry name" value="beta-beta-alpha zinc fingers"/>
    <property type="match status" value="1"/>
</dbReference>
<keyword evidence="6" id="KW-1185">Reference proteome</keyword>
<evidence type="ECO:0000256" key="1">
    <source>
        <dbReference type="ARBA" id="ARBA00022723"/>
    </source>
</evidence>
<evidence type="ECO:0000313" key="6">
    <source>
        <dbReference type="Proteomes" id="UP000250275"/>
    </source>
</evidence>
<reference evidence="5 6" key="1">
    <citation type="submission" date="2015-07" db="EMBL/GenBank/DDBJ databases">
        <title>The genome of Eufriesea mexicana.</title>
        <authorList>
            <person name="Pan H."/>
            <person name="Kapheim K."/>
        </authorList>
    </citation>
    <scope>NUCLEOTIDE SEQUENCE [LARGE SCALE GENOMIC DNA]</scope>
    <source>
        <strain evidence="5">0111107269</strain>
        <tissue evidence="5">Whole body</tissue>
    </source>
</reference>
<name>A0A310SHB0_9HYME</name>
<evidence type="ECO:0000259" key="4">
    <source>
        <dbReference type="PROSITE" id="PS51800"/>
    </source>
</evidence>
<evidence type="ECO:0000313" key="5">
    <source>
        <dbReference type="EMBL" id="OAD58154.1"/>
    </source>
</evidence>
<evidence type="ECO:0000256" key="3">
    <source>
        <dbReference type="ARBA" id="ARBA00022833"/>
    </source>
</evidence>
<protein>
    <submittedName>
        <fullName evidence="5">Gametocyte-specific factor 1</fullName>
    </submittedName>
</protein>
<feature type="domain" description="CHHC U11-48K-type" evidence="4">
    <location>
        <begin position="7"/>
        <end position="34"/>
    </location>
</feature>
<dbReference type="Proteomes" id="UP000250275">
    <property type="component" value="Unassembled WGS sequence"/>
</dbReference>
<dbReference type="EMBL" id="KQ761155">
    <property type="protein sequence ID" value="OAD58154.1"/>
    <property type="molecule type" value="Genomic_DNA"/>
</dbReference>